<evidence type="ECO:0000256" key="9">
    <source>
        <dbReference type="ARBA" id="ARBA00023015"/>
    </source>
</evidence>
<evidence type="ECO:0000256" key="7">
    <source>
        <dbReference type="ARBA" id="ARBA00022694"/>
    </source>
</evidence>
<keyword evidence="7" id="KW-0819">tRNA processing</keyword>
<evidence type="ECO:0000256" key="6">
    <source>
        <dbReference type="ARBA" id="ARBA00022454"/>
    </source>
</evidence>
<evidence type="ECO:0000256" key="10">
    <source>
        <dbReference type="ARBA" id="ARBA00023159"/>
    </source>
</evidence>
<dbReference type="AlphaFoldDB" id="A0A0P1KZ14"/>
<evidence type="ECO:0000313" key="15">
    <source>
        <dbReference type="EMBL" id="CUS24715.1"/>
    </source>
</evidence>
<evidence type="ECO:0000256" key="12">
    <source>
        <dbReference type="ARBA" id="ARBA00023242"/>
    </source>
</evidence>
<evidence type="ECO:0000256" key="2">
    <source>
        <dbReference type="ARBA" id="ARBA00004574"/>
    </source>
</evidence>
<keyword evidence="12" id="KW-0539">Nucleus</keyword>
<comment type="similarity">
    <text evidence="3">Belongs to the GON7 family.</text>
</comment>
<dbReference type="GO" id="GO:0000781">
    <property type="term" value="C:chromosome, telomeric region"/>
    <property type="evidence" value="ECO:0007669"/>
    <property type="project" value="UniProtKB-SubCell"/>
</dbReference>
<dbReference type="InterPro" id="IPR014849">
    <property type="entry name" value="EKC/KEOPS_Gon7"/>
</dbReference>
<evidence type="ECO:0000256" key="13">
    <source>
        <dbReference type="ARBA" id="ARBA00025393"/>
    </source>
</evidence>
<feature type="region of interest" description="Disordered" evidence="14">
    <location>
        <begin position="94"/>
        <end position="132"/>
    </location>
</feature>
<evidence type="ECO:0000313" key="16">
    <source>
        <dbReference type="Proteomes" id="UP000236544"/>
    </source>
</evidence>
<keyword evidence="6" id="KW-0158">Chromosome</keyword>
<keyword evidence="10" id="KW-0010">Activator</keyword>
<dbReference type="Pfam" id="PF08738">
    <property type="entry name" value="Gon7"/>
    <property type="match status" value="1"/>
</dbReference>
<protein>
    <recommendedName>
        <fullName evidence="5">EKC/KEOPS complex subunit GON7</fullName>
    </recommendedName>
</protein>
<proteinExistence type="inferred from homology"/>
<comment type="function">
    <text evidence="13">Component of the EKC/KEOPS complex that is required for the formation of a threonylcarbamoyl group on adenosine at position 37 (t(6)A37) in tRNAs that read codons beginning with adenine. The complex is probably involved in the transfer of the threonylcarbamoyl moiety of threonylcarbamoyl-AMP (TC-AMP) to the N6 group of A37. GON7 likely plays a supporting role to the catalytic subunit KAE1 in the complex. The EKC/KEOPS complex also promotes both telomere uncapping and telomere elongation. The complex is required for efficient recruitment of transcriptional coactivators.</text>
</comment>
<evidence type="ECO:0000256" key="3">
    <source>
        <dbReference type="ARBA" id="ARBA00008529"/>
    </source>
</evidence>
<gene>
    <name evidence="15" type="ORF">LAQU0_S18e02608g</name>
</gene>
<evidence type="ECO:0000256" key="8">
    <source>
        <dbReference type="ARBA" id="ARBA00022895"/>
    </source>
</evidence>
<accession>A0A0P1KZ14</accession>
<dbReference type="OrthoDB" id="2288868at2759"/>
<evidence type="ECO:0000256" key="5">
    <source>
        <dbReference type="ARBA" id="ARBA00019746"/>
    </source>
</evidence>
<dbReference type="EMBL" id="LN890534">
    <property type="protein sequence ID" value="CUS24715.1"/>
    <property type="molecule type" value="Genomic_DNA"/>
</dbReference>
<dbReference type="Proteomes" id="UP000236544">
    <property type="component" value="Unassembled WGS sequence"/>
</dbReference>
<dbReference type="GO" id="GO:0005634">
    <property type="term" value="C:nucleus"/>
    <property type="evidence" value="ECO:0007669"/>
    <property type="project" value="UniProtKB-SubCell"/>
</dbReference>
<feature type="compositionally biased region" description="Acidic residues" evidence="14">
    <location>
        <begin position="114"/>
        <end position="124"/>
    </location>
</feature>
<name>A0A0P1KZ14_9SACH</name>
<organism evidence="15 16">
    <name type="scientific">Lachancea quebecensis</name>
    <dbReference type="NCBI Taxonomy" id="1654605"/>
    <lineage>
        <taxon>Eukaryota</taxon>
        <taxon>Fungi</taxon>
        <taxon>Dikarya</taxon>
        <taxon>Ascomycota</taxon>
        <taxon>Saccharomycotina</taxon>
        <taxon>Saccharomycetes</taxon>
        <taxon>Saccharomycetales</taxon>
        <taxon>Saccharomycetaceae</taxon>
        <taxon>Lachancea</taxon>
    </lineage>
</organism>
<comment type="subcellular location">
    <subcellularLocation>
        <location evidence="2">Chromosome</location>
        <location evidence="2">Telomere</location>
    </subcellularLocation>
    <subcellularLocation>
        <location evidence="1">Nucleus</location>
    </subcellularLocation>
</comment>
<reference evidence="16" key="1">
    <citation type="submission" date="2015-10" db="EMBL/GenBank/DDBJ databases">
        <authorList>
            <person name="Devillers H."/>
        </authorList>
    </citation>
    <scope>NUCLEOTIDE SEQUENCE [LARGE SCALE GENOMIC DNA]</scope>
</reference>
<keyword evidence="16" id="KW-1185">Reference proteome</keyword>
<evidence type="ECO:0000256" key="14">
    <source>
        <dbReference type="SAM" id="MobiDB-lite"/>
    </source>
</evidence>
<evidence type="ECO:0000256" key="11">
    <source>
        <dbReference type="ARBA" id="ARBA00023163"/>
    </source>
</evidence>
<keyword evidence="8" id="KW-0779">Telomere</keyword>
<sequence>MPSPFAIYKSPSSDPRQFRVDPAQDCYNTTNGITTGPSAYVLQAGQVDRDKPSEPKHNEQGEFTELGVLRMQLTGLQDDINVYLTQQMEVAKNKKLKQDDEQRINGEINKLLDGGDDEDDEEGSENSSNKKA</sequence>
<comment type="subunit">
    <text evidence="4">Component of the EKC/KEOPS complex composed of at least BUD32, CGI121, GON7, KAE1 and PCC1; the whole complex dimerizes.</text>
</comment>
<evidence type="ECO:0000256" key="1">
    <source>
        <dbReference type="ARBA" id="ARBA00004123"/>
    </source>
</evidence>
<keyword evidence="11" id="KW-0804">Transcription</keyword>
<keyword evidence="9" id="KW-0805">Transcription regulation</keyword>
<dbReference type="GO" id="GO:0008033">
    <property type="term" value="P:tRNA processing"/>
    <property type="evidence" value="ECO:0007669"/>
    <property type="project" value="UniProtKB-KW"/>
</dbReference>
<evidence type="ECO:0000256" key="4">
    <source>
        <dbReference type="ARBA" id="ARBA00011534"/>
    </source>
</evidence>